<dbReference type="InterPro" id="IPR003848">
    <property type="entry name" value="DUF218"/>
</dbReference>
<dbReference type="Pfam" id="PF02698">
    <property type="entry name" value="DUF218"/>
    <property type="match status" value="1"/>
</dbReference>
<dbReference type="CDD" id="cd06259">
    <property type="entry name" value="YdcF-like"/>
    <property type="match status" value="1"/>
</dbReference>
<dbReference type="RefSeq" id="WP_022159760.1">
    <property type="nucleotide sequence ID" value="NZ_JADMSC010000028.1"/>
</dbReference>
<proteinExistence type="predicted"/>
<reference evidence="2 3" key="1">
    <citation type="submission" date="2018-08" db="EMBL/GenBank/DDBJ databases">
        <title>A genome reference for cultivated species of the human gut microbiota.</title>
        <authorList>
            <person name="Zou Y."/>
            <person name="Xue W."/>
            <person name="Luo G."/>
        </authorList>
    </citation>
    <scope>NUCLEOTIDE SEQUENCE [LARGE SCALE GENOMIC DNA]</scope>
    <source>
        <strain evidence="2 3">AF16-14</strain>
    </source>
</reference>
<dbReference type="GO" id="GO:0005886">
    <property type="term" value="C:plasma membrane"/>
    <property type="evidence" value="ECO:0007669"/>
    <property type="project" value="TreeGrafter"/>
</dbReference>
<sequence>MQKYILIWRKRQTGRKWIKYCVRFLLLGLILLLGTILLCNRIIIHSTESCLYDQVETIPENRVGVLLGTSPKLRGGRPNLYFNYRITAAVELFQAGKISRILVSGDNRCMNYNEPVEMRKALIAHGIPDSVIVMDFAGIRTLDSVIRAKKVFGQDRFTIISQRFHNERALYIAGRNGIEAVGFNAKDVDVYSGVKTRVRELLARVKVFIDIVVHKGPRHLGKREIIP</sequence>
<dbReference type="AlphaFoldDB" id="A0A3D1UJA9"/>
<name>A0A3D1UJA9_9BACT</name>
<gene>
    <name evidence="2" type="ORF">DWW57_12420</name>
</gene>
<evidence type="ECO:0000313" key="3">
    <source>
        <dbReference type="Proteomes" id="UP000284243"/>
    </source>
</evidence>
<protein>
    <submittedName>
        <fullName evidence="2">Vancomycin high temperature exclusion protein</fullName>
    </submittedName>
</protein>
<evidence type="ECO:0000259" key="1">
    <source>
        <dbReference type="Pfam" id="PF02698"/>
    </source>
</evidence>
<dbReference type="PANTHER" id="PTHR30336:SF6">
    <property type="entry name" value="INTEGRAL MEMBRANE PROTEIN"/>
    <property type="match status" value="1"/>
</dbReference>
<feature type="domain" description="DUF218" evidence="1">
    <location>
        <begin position="80"/>
        <end position="182"/>
    </location>
</feature>
<dbReference type="PANTHER" id="PTHR30336">
    <property type="entry name" value="INNER MEMBRANE PROTEIN, PROBABLE PERMEASE"/>
    <property type="match status" value="1"/>
</dbReference>
<dbReference type="InterPro" id="IPR051599">
    <property type="entry name" value="Cell_Envelope_Assoc"/>
</dbReference>
<evidence type="ECO:0000313" key="2">
    <source>
        <dbReference type="EMBL" id="RGU55524.1"/>
    </source>
</evidence>
<dbReference type="EMBL" id="QRYC01000017">
    <property type="protein sequence ID" value="RGU55524.1"/>
    <property type="molecule type" value="Genomic_DNA"/>
</dbReference>
<organism evidence="2 3">
    <name type="scientific">Odoribacter splanchnicus</name>
    <dbReference type="NCBI Taxonomy" id="28118"/>
    <lineage>
        <taxon>Bacteria</taxon>
        <taxon>Pseudomonadati</taxon>
        <taxon>Bacteroidota</taxon>
        <taxon>Bacteroidia</taxon>
        <taxon>Bacteroidales</taxon>
        <taxon>Odoribacteraceae</taxon>
        <taxon>Odoribacter</taxon>
    </lineage>
</organism>
<accession>A0A3D1UJA9</accession>
<comment type="caution">
    <text evidence="2">The sequence shown here is derived from an EMBL/GenBank/DDBJ whole genome shotgun (WGS) entry which is preliminary data.</text>
</comment>
<dbReference type="Proteomes" id="UP000284243">
    <property type="component" value="Unassembled WGS sequence"/>
</dbReference>